<evidence type="ECO:0000313" key="2">
    <source>
        <dbReference type="EMBL" id="KLK87938.1"/>
    </source>
</evidence>
<dbReference type="EMBL" id="JXOJ01000003">
    <property type="protein sequence ID" value="KLK87938.1"/>
    <property type="molecule type" value="Genomic_DNA"/>
</dbReference>
<sequence>MKKRTALIVGVAAGVIAAAAGLLAALGYLPAIAAELVAVVAFPAFVIFIALWWNAKSGEEDIPFIGY</sequence>
<keyword evidence="1" id="KW-0812">Transmembrane</keyword>
<feature type="transmembrane region" description="Helical" evidence="1">
    <location>
        <begin position="7"/>
        <end position="26"/>
    </location>
</feature>
<evidence type="ECO:0000313" key="3">
    <source>
        <dbReference type="Proteomes" id="UP000035301"/>
    </source>
</evidence>
<keyword evidence="1" id="KW-0472">Membrane</keyword>
<comment type="caution">
    <text evidence="2">The sequence shown here is derived from an EMBL/GenBank/DDBJ whole genome shotgun (WGS) entry which is preliminary data.</text>
</comment>
<reference evidence="2 3" key="1">
    <citation type="journal article" date="2015" name="Int. J. Syst. Evol. Microbiol.">
        <title>Methanoculleus sediminis sp. nov., a methanogen from sediments near a submarine mud volcano.</title>
        <authorList>
            <person name="Chen S.C."/>
            <person name="Chen M.F."/>
            <person name="Lai M.C."/>
            <person name="Weng C.Y."/>
            <person name="Wu S.Y."/>
            <person name="Lin S."/>
            <person name="Yang T.F."/>
            <person name="Chen P.C."/>
        </authorList>
    </citation>
    <scope>NUCLEOTIDE SEQUENCE [LARGE SCALE GENOMIC DNA]</scope>
    <source>
        <strain evidence="2 3">S3Fa</strain>
    </source>
</reference>
<gene>
    <name evidence="2" type="ORF">SZ63_08050</name>
</gene>
<dbReference type="STRING" id="1550566.SZ63_08050"/>
<name>A0A0H1QYB5_9EURY</name>
<proteinExistence type="predicted"/>
<keyword evidence="3" id="KW-1185">Reference proteome</keyword>
<dbReference type="RefSeq" id="WP_048184045.1">
    <property type="nucleotide sequence ID" value="NZ_JXOJ01000003.1"/>
</dbReference>
<protein>
    <submittedName>
        <fullName evidence="2">Uncharacterized protein</fullName>
    </submittedName>
</protein>
<feature type="transmembrane region" description="Helical" evidence="1">
    <location>
        <begin position="32"/>
        <end position="53"/>
    </location>
</feature>
<keyword evidence="1" id="KW-1133">Transmembrane helix</keyword>
<dbReference type="PATRIC" id="fig|1550566.3.peg.1754"/>
<evidence type="ECO:0000256" key="1">
    <source>
        <dbReference type="SAM" id="Phobius"/>
    </source>
</evidence>
<organism evidence="2 3">
    <name type="scientific">Methanoculleus sediminis</name>
    <dbReference type="NCBI Taxonomy" id="1550566"/>
    <lineage>
        <taxon>Archaea</taxon>
        <taxon>Methanobacteriati</taxon>
        <taxon>Methanobacteriota</taxon>
        <taxon>Stenosarchaea group</taxon>
        <taxon>Methanomicrobia</taxon>
        <taxon>Methanomicrobiales</taxon>
        <taxon>Methanomicrobiaceae</taxon>
        <taxon>Methanoculleus</taxon>
    </lineage>
</organism>
<accession>A0A0H1QYB5</accession>
<dbReference type="AlphaFoldDB" id="A0A0H1QYB5"/>
<dbReference type="Proteomes" id="UP000035301">
    <property type="component" value="Unassembled WGS sequence"/>
</dbReference>